<dbReference type="InterPro" id="IPR013078">
    <property type="entry name" value="His_Pase_superF_clade-1"/>
</dbReference>
<sequence length="389" mass="43170">MASRNYMPVLKRKGNCWVRVRESAGEGEGIGEVGHVHARLALRWQVGRASLSLCGGIRGRGYSWMSQTSMETQNSGLRIGSGFRRSFTLPSLSSPKIRPGLGTLPIRERAGDAALLVRSLSTQATTGSPPPPKSKPPLALFGILIVSGLVMGYGLVELNIRLQLAKEFLKWNPEWDRTWRPYPSKEKGKSSARQLILIRHGQYLNPSGAKSDDEQGLTDLGKKQAELLGKRLQDLFKDKPVKVILHSNMKRARETAEIVSKFFPSVKMEEDPMIAEGAPCLPDPPSQTWKPSEEELKKDGERINAAFEKYVYSPQASGPEGDSVEIFVCHGNLIRFWFCRALQLNTQAWLRLAIWNTGITWLQVSSSGNVSARALGDVGHLPPDMITYH</sequence>
<dbReference type="PhylomeDB" id="A0A0G4HBS8"/>
<gene>
    <name evidence="5" type="ORF">Cvel_6187</name>
</gene>
<evidence type="ECO:0000256" key="4">
    <source>
        <dbReference type="ARBA" id="ARBA00040722"/>
    </source>
</evidence>
<evidence type="ECO:0000256" key="3">
    <source>
        <dbReference type="ARBA" id="ARBA00039765"/>
    </source>
</evidence>
<dbReference type="InterPro" id="IPR051021">
    <property type="entry name" value="Mito_Ser/Thr_phosphatase"/>
</dbReference>
<dbReference type="Gene3D" id="3.40.50.1240">
    <property type="entry name" value="Phosphoglycerate mutase-like"/>
    <property type="match status" value="1"/>
</dbReference>
<dbReference type="EMBL" id="CDMZ01002201">
    <property type="protein sequence ID" value="CEM41266.1"/>
    <property type="molecule type" value="Genomic_DNA"/>
</dbReference>
<proteinExistence type="inferred from homology"/>
<name>A0A0G4HBS8_9ALVE</name>
<dbReference type="CDD" id="cd07067">
    <property type="entry name" value="HP_PGM_like"/>
    <property type="match status" value="1"/>
</dbReference>
<dbReference type="InterPro" id="IPR029033">
    <property type="entry name" value="His_PPase_superfam"/>
</dbReference>
<reference evidence="5" key="1">
    <citation type="submission" date="2014-11" db="EMBL/GenBank/DDBJ databases">
        <authorList>
            <person name="Otto D Thomas"/>
            <person name="Naeem Raeece"/>
        </authorList>
    </citation>
    <scope>NUCLEOTIDE SEQUENCE</scope>
</reference>
<dbReference type="SMART" id="SM00855">
    <property type="entry name" value="PGAM"/>
    <property type="match status" value="1"/>
</dbReference>
<comment type="similarity">
    <text evidence="1">Belongs to the phosphoglycerate mutase family. BPG-dependent PGAM subfamily.</text>
</comment>
<dbReference type="PANTHER" id="PTHR20935:SF0">
    <property type="entry name" value="SERINE_THREONINE-PROTEIN PHOSPHATASE PGAM5, MITOCHONDRIAL"/>
    <property type="match status" value="1"/>
</dbReference>
<dbReference type="Pfam" id="PF00300">
    <property type="entry name" value="His_Phos_1"/>
    <property type="match status" value="1"/>
</dbReference>
<evidence type="ECO:0000256" key="1">
    <source>
        <dbReference type="ARBA" id="ARBA00006717"/>
    </source>
</evidence>
<dbReference type="GO" id="GO:0090141">
    <property type="term" value="P:positive regulation of mitochondrial fission"/>
    <property type="evidence" value="ECO:0007669"/>
    <property type="project" value="TreeGrafter"/>
</dbReference>
<keyword evidence="2" id="KW-0378">Hydrolase</keyword>
<dbReference type="GO" id="GO:0004722">
    <property type="term" value="F:protein serine/threonine phosphatase activity"/>
    <property type="evidence" value="ECO:0007669"/>
    <property type="project" value="TreeGrafter"/>
</dbReference>
<evidence type="ECO:0000313" key="5">
    <source>
        <dbReference type="EMBL" id="CEM41266.1"/>
    </source>
</evidence>
<dbReference type="GO" id="GO:0005739">
    <property type="term" value="C:mitochondrion"/>
    <property type="evidence" value="ECO:0007669"/>
    <property type="project" value="TreeGrafter"/>
</dbReference>
<dbReference type="AlphaFoldDB" id="A0A0G4HBS8"/>
<dbReference type="SUPFAM" id="SSF53254">
    <property type="entry name" value="Phosphoglycerate mutase-like"/>
    <property type="match status" value="1"/>
</dbReference>
<organism evidence="5">
    <name type="scientific">Chromera velia CCMP2878</name>
    <dbReference type="NCBI Taxonomy" id="1169474"/>
    <lineage>
        <taxon>Eukaryota</taxon>
        <taxon>Sar</taxon>
        <taxon>Alveolata</taxon>
        <taxon>Colpodellida</taxon>
        <taxon>Chromeraceae</taxon>
        <taxon>Chromera</taxon>
    </lineage>
</organism>
<protein>
    <recommendedName>
        <fullName evidence="3">Serine/threonine-protein phosphatase PGAM5, mitochondrial</fullName>
    </recommendedName>
    <alternativeName>
        <fullName evidence="4">Serine/threonine-protein phosphatase Pgam5, mitochondrial</fullName>
    </alternativeName>
</protein>
<evidence type="ECO:0000256" key="2">
    <source>
        <dbReference type="ARBA" id="ARBA00022801"/>
    </source>
</evidence>
<dbReference type="VEuPathDB" id="CryptoDB:Cvel_6187"/>
<dbReference type="PANTHER" id="PTHR20935">
    <property type="entry name" value="PHOSPHOGLYCERATE MUTASE-RELATED"/>
    <property type="match status" value="1"/>
</dbReference>
<accession>A0A0G4HBS8</accession>